<organism evidence="1 2">
    <name type="scientific">Lactobacillus crispatus</name>
    <dbReference type="NCBI Taxonomy" id="47770"/>
    <lineage>
        <taxon>Bacteria</taxon>
        <taxon>Bacillati</taxon>
        <taxon>Bacillota</taxon>
        <taxon>Bacilli</taxon>
        <taxon>Lactobacillales</taxon>
        <taxon>Lactobacillaceae</taxon>
        <taxon>Lactobacillus</taxon>
    </lineage>
</organism>
<evidence type="ECO:0000313" key="1">
    <source>
        <dbReference type="EMBL" id="HJF09349.1"/>
    </source>
</evidence>
<sequence>NQEIFLIDPLFENDINLLELDQILENKDFINSFVSGKDYPHFWKYIKDNLDLLDKKQRSVIVWLIQNNTKTSTSSSNSILGIIHKLTYRLPQKNRLNTYLQWAGRYLKDCIYPEKLPNLERCAWLIANFTKQYSNSVIEYAIKRSETKFKLSAQSLDLLLSAIKDIYYGTNYQLLIDSPSDCRASILQFLIEDDDLQYVRNRFPSRFYENKLIQKIMINLALKNKLPDAHFKMLLKYFDVNDQFMGKETNGFVAKFMPELDKGIYYGDGVYSVDVPEVKDTSFFQIIPLDSEQEVKNLTHKLLAVLHQKENEEHNIAGQKEKLLEFFINKNNWLNKEKYNVELIQKIIENKALFTNYVDIVNSIIIFAIQNNYLAKNEGSFLNKYFSAAKINPNFIFKLENDELVTYFIKNGSTNELNKLCTFLFKEIEIKKLEFYSEAIEKGKKTDRWINYNNFVNTPIFNYYLFVQKIFSGYPDLYKKWIATFVANLNTLKIKEREYSKGLFYPFIYEKYKQDKDLKSENCFIGYTHFYQYMSLDDTKEFKQAVVQLLNSNFSDEYCLNNIAIEMKYAVSPEIANISVDSMNKKYLISLIKYLINTLYFKSKLSRSNYCLEWAQWMINNYLIYVDLLFSICVNNIENDKVKPLFKIIENAQLITRSINLPYIYFKDKKKYNYELLSEMISFIEIFNKEGALNITSSVIVSIESYLRGFLKLKYTDLSKRLLKVTKTFLPKEIQEDFEEKYL</sequence>
<name>A0A921FH86_9LACO</name>
<comment type="caution">
    <text evidence="1">The sequence shown here is derived from an EMBL/GenBank/DDBJ whole genome shotgun (WGS) entry which is preliminary data.</text>
</comment>
<reference evidence="1" key="2">
    <citation type="submission" date="2021-09" db="EMBL/GenBank/DDBJ databases">
        <authorList>
            <person name="Gilroy R."/>
        </authorList>
    </citation>
    <scope>NUCLEOTIDE SEQUENCE</scope>
    <source>
        <strain evidence="1">CHK194-22301</strain>
    </source>
</reference>
<protein>
    <submittedName>
        <fullName evidence="1">Uncharacterized protein</fullName>
    </submittedName>
</protein>
<evidence type="ECO:0000313" key="2">
    <source>
        <dbReference type="Proteomes" id="UP000784793"/>
    </source>
</evidence>
<reference evidence="1" key="1">
    <citation type="journal article" date="2021" name="PeerJ">
        <title>Extensive microbial diversity within the chicken gut microbiome revealed by metagenomics and culture.</title>
        <authorList>
            <person name="Gilroy R."/>
            <person name="Ravi A."/>
            <person name="Getino M."/>
            <person name="Pursley I."/>
            <person name="Horton D.L."/>
            <person name="Alikhan N.F."/>
            <person name="Baker D."/>
            <person name="Gharbi K."/>
            <person name="Hall N."/>
            <person name="Watson M."/>
            <person name="Adriaenssens E.M."/>
            <person name="Foster-Nyarko E."/>
            <person name="Jarju S."/>
            <person name="Secka A."/>
            <person name="Antonio M."/>
            <person name="Oren A."/>
            <person name="Chaudhuri R.R."/>
            <person name="La Ragione R."/>
            <person name="Hildebrand F."/>
            <person name="Pallen M.J."/>
        </authorList>
    </citation>
    <scope>NUCLEOTIDE SEQUENCE</scope>
    <source>
        <strain evidence="1">CHK194-22301</strain>
    </source>
</reference>
<dbReference type="Proteomes" id="UP000784793">
    <property type="component" value="Unassembled WGS sequence"/>
</dbReference>
<accession>A0A921FH86</accession>
<feature type="non-terminal residue" evidence="1">
    <location>
        <position position="1"/>
    </location>
</feature>
<gene>
    <name evidence="1" type="ORF">K8V23_00880</name>
</gene>
<dbReference type="EMBL" id="DYXB01000011">
    <property type="protein sequence ID" value="HJF09349.1"/>
    <property type="molecule type" value="Genomic_DNA"/>
</dbReference>
<dbReference type="AlphaFoldDB" id="A0A921FH86"/>
<proteinExistence type="predicted"/>